<organism evidence="3 4">
    <name type="scientific">Arthrobotrys flagrans</name>
    <name type="common">Nematode-trapping fungus</name>
    <name type="synonym">Trichothecium flagrans</name>
    <dbReference type="NCBI Taxonomy" id="97331"/>
    <lineage>
        <taxon>Eukaryota</taxon>
        <taxon>Fungi</taxon>
        <taxon>Dikarya</taxon>
        <taxon>Ascomycota</taxon>
        <taxon>Pezizomycotina</taxon>
        <taxon>Orbiliomycetes</taxon>
        <taxon>Orbiliales</taxon>
        <taxon>Orbiliaceae</taxon>
        <taxon>Arthrobotrys</taxon>
    </lineage>
</organism>
<dbReference type="Pfam" id="PF12273">
    <property type="entry name" value="RCR"/>
    <property type="match status" value="1"/>
</dbReference>
<dbReference type="RefSeq" id="XP_067488419.1">
    <property type="nucleotide sequence ID" value="XM_067636844.1"/>
</dbReference>
<protein>
    <submittedName>
        <fullName evidence="3">Uncharacterized protein</fullName>
    </submittedName>
</protein>
<keyword evidence="4" id="KW-1185">Reference proteome</keyword>
<gene>
    <name evidence="3" type="ORF">DFL_007286</name>
</gene>
<evidence type="ECO:0000256" key="2">
    <source>
        <dbReference type="SAM" id="Phobius"/>
    </source>
</evidence>
<dbReference type="AlphaFoldDB" id="A0A436ZVV2"/>
<dbReference type="EMBL" id="SAEB01000009">
    <property type="protein sequence ID" value="RVD82875.1"/>
    <property type="molecule type" value="Genomic_DNA"/>
</dbReference>
<comment type="caution">
    <text evidence="3">The sequence shown here is derived from an EMBL/GenBank/DDBJ whole genome shotgun (WGS) entry which is preliminary data.</text>
</comment>
<dbReference type="InterPro" id="IPR020999">
    <property type="entry name" value="Chitin_synth_reg_RCR"/>
</dbReference>
<dbReference type="Proteomes" id="UP000283090">
    <property type="component" value="Unassembled WGS sequence"/>
</dbReference>
<reference evidence="3 4" key="1">
    <citation type="submission" date="2019-01" db="EMBL/GenBank/DDBJ databases">
        <title>Intercellular communication is required for trap formation in the nematode-trapping fungus Duddingtonia flagrans.</title>
        <authorList>
            <person name="Youssar L."/>
            <person name="Wernet V."/>
            <person name="Hensel N."/>
            <person name="Hildebrandt H.-G."/>
            <person name="Fischer R."/>
        </authorList>
    </citation>
    <scope>NUCLEOTIDE SEQUENCE [LARGE SCALE GENOMIC DNA]</scope>
    <source>
        <strain evidence="3 4">CBS H-5679</strain>
    </source>
</reference>
<feature type="compositionally biased region" description="Polar residues" evidence="1">
    <location>
        <begin position="130"/>
        <end position="146"/>
    </location>
</feature>
<sequence length="159" mass="17624">MATLQPRQVLIYDDDYGWWYSDTAIIIKWTIGAIIFAIIIAYFGGGYIHAKNRMAKGLEPLSYHRWMVRRQMPPEAFPSHFNGNGGGYGNYGGYAEPYQPPPPVYNPNQGPPPSYYPENMPARGDIPLNPTKTSPNQTYPGQQWTGVTGGEASGSGPRP</sequence>
<name>A0A436ZVV2_ARTFL</name>
<feature type="compositionally biased region" description="Pro residues" evidence="1">
    <location>
        <begin position="98"/>
        <end position="115"/>
    </location>
</feature>
<keyword evidence="2" id="KW-1133">Transmembrane helix</keyword>
<evidence type="ECO:0000313" key="3">
    <source>
        <dbReference type="EMBL" id="RVD82875.1"/>
    </source>
</evidence>
<feature type="transmembrane region" description="Helical" evidence="2">
    <location>
        <begin position="26"/>
        <end position="48"/>
    </location>
</feature>
<evidence type="ECO:0000256" key="1">
    <source>
        <dbReference type="SAM" id="MobiDB-lite"/>
    </source>
</evidence>
<dbReference type="VEuPathDB" id="FungiDB:DFL_007286"/>
<keyword evidence="2" id="KW-0472">Membrane</keyword>
<evidence type="ECO:0000313" key="4">
    <source>
        <dbReference type="Proteomes" id="UP000283090"/>
    </source>
</evidence>
<keyword evidence="2" id="KW-0812">Transmembrane</keyword>
<accession>A0A436ZVV2</accession>
<proteinExistence type="predicted"/>
<dbReference type="OrthoDB" id="5400539at2759"/>
<dbReference type="GeneID" id="93589597"/>
<feature type="region of interest" description="Disordered" evidence="1">
    <location>
        <begin position="92"/>
        <end position="159"/>
    </location>
</feature>